<evidence type="ECO:0000256" key="2">
    <source>
        <dbReference type="SAM" id="MobiDB-lite"/>
    </source>
</evidence>
<accession>A0AAE1R163</accession>
<protein>
    <recommendedName>
        <fullName evidence="3">C2 NT-type domain-containing protein</fullName>
    </recommendedName>
</protein>
<dbReference type="PROSITE" id="PS51840">
    <property type="entry name" value="C2_NT"/>
    <property type="match status" value="1"/>
</dbReference>
<feature type="compositionally biased region" description="Polar residues" evidence="2">
    <location>
        <begin position="139"/>
        <end position="149"/>
    </location>
</feature>
<keyword evidence="5" id="KW-1185">Reference proteome</keyword>
<dbReference type="PANTHER" id="PTHR47270">
    <property type="entry name" value="PROTEIN MLP1-LIKE"/>
    <property type="match status" value="1"/>
</dbReference>
<feature type="coiled-coil region" evidence="1">
    <location>
        <begin position="273"/>
        <end position="307"/>
    </location>
</feature>
<feature type="region of interest" description="Disordered" evidence="2">
    <location>
        <begin position="174"/>
        <end position="270"/>
    </location>
</feature>
<evidence type="ECO:0000259" key="3">
    <source>
        <dbReference type="PROSITE" id="PS51840"/>
    </source>
</evidence>
<dbReference type="PANTHER" id="PTHR47270:SF3">
    <property type="entry name" value="HYPOTETICAL PROTEIN"/>
    <property type="match status" value="1"/>
</dbReference>
<keyword evidence="1" id="KW-0175">Coiled coil</keyword>
<dbReference type="InterPro" id="IPR019448">
    <property type="entry name" value="NT-C2"/>
</dbReference>
<sequence length="342" mass="37730">MFKLQKQNNKQAKSGERVDFRFSNFQALQVPKGWDRLSLSIICVETGKTVAKLGKTLVKNGSCQWPETLLESVWISQDDSSSLELEESLYRFVVSMGSARSGLLGEGTINLASYVGSRTSSPVLLPLKKCNQDHDHIASKSNESDNSAGSDVLPSIYDAGSNSGPSKFEIKERSFSASGSNNSFSSAESFTRKEKFHSRNHLKKEGSDHTGKQVRASPDHTSPQNGYSIDDHSVSNLSSYNTKGTGSTENLQNNRKDFTASSQTNSGSSRNLLEAAEDTIEELRIEANIWERNARKLMLDLDILREDFSAQSKKQADLVMDLSAAYSEQGSVRVCLEFPTLF</sequence>
<evidence type="ECO:0000256" key="1">
    <source>
        <dbReference type="SAM" id="Coils"/>
    </source>
</evidence>
<dbReference type="AlphaFoldDB" id="A0AAE1R163"/>
<proteinExistence type="predicted"/>
<dbReference type="Pfam" id="PF10358">
    <property type="entry name" value="NT-C2"/>
    <property type="match status" value="1"/>
</dbReference>
<feature type="region of interest" description="Disordered" evidence="2">
    <location>
        <begin position="137"/>
        <end position="158"/>
    </location>
</feature>
<dbReference type="EMBL" id="JAVYJV010000021">
    <property type="protein sequence ID" value="KAK4343081.1"/>
    <property type="molecule type" value="Genomic_DNA"/>
</dbReference>
<feature type="domain" description="C2 NT-type" evidence="3">
    <location>
        <begin position="8"/>
        <end position="145"/>
    </location>
</feature>
<organism evidence="4 5">
    <name type="scientific">Anisodus tanguticus</name>
    <dbReference type="NCBI Taxonomy" id="243964"/>
    <lineage>
        <taxon>Eukaryota</taxon>
        <taxon>Viridiplantae</taxon>
        <taxon>Streptophyta</taxon>
        <taxon>Embryophyta</taxon>
        <taxon>Tracheophyta</taxon>
        <taxon>Spermatophyta</taxon>
        <taxon>Magnoliopsida</taxon>
        <taxon>eudicotyledons</taxon>
        <taxon>Gunneridae</taxon>
        <taxon>Pentapetalae</taxon>
        <taxon>asterids</taxon>
        <taxon>lamiids</taxon>
        <taxon>Solanales</taxon>
        <taxon>Solanaceae</taxon>
        <taxon>Solanoideae</taxon>
        <taxon>Hyoscyameae</taxon>
        <taxon>Anisodus</taxon>
    </lineage>
</organism>
<name>A0AAE1R163_9SOLA</name>
<gene>
    <name evidence="4" type="ORF">RND71_038897</name>
</gene>
<comment type="caution">
    <text evidence="4">The sequence shown here is derived from an EMBL/GenBank/DDBJ whole genome shotgun (WGS) entry which is preliminary data.</text>
</comment>
<feature type="compositionally biased region" description="Polar residues" evidence="2">
    <location>
        <begin position="234"/>
        <end position="270"/>
    </location>
</feature>
<dbReference type="Proteomes" id="UP001291623">
    <property type="component" value="Unassembled WGS sequence"/>
</dbReference>
<evidence type="ECO:0000313" key="4">
    <source>
        <dbReference type="EMBL" id="KAK4343081.1"/>
    </source>
</evidence>
<feature type="compositionally biased region" description="Low complexity" evidence="2">
    <location>
        <begin position="175"/>
        <end position="189"/>
    </location>
</feature>
<reference evidence="4" key="1">
    <citation type="submission" date="2023-12" db="EMBL/GenBank/DDBJ databases">
        <title>Genome assembly of Anisodus tanguticus.</title>
        <authorList>
            <person name="Wang Y.-J."/>
        </authorList>
    </citation>
    <scope>NUCLEOTIDE SEQUENCE</scope>
    <source>
        <strain evidence="4">KB-2021</strain>
        <tissue evidence="4">Leaf</tissue>
    </source>
</reference>
<evidence type="ECO:0000313" key="5">
    <source>
        <dbReference type="Proteomes" id="UP001291623"/>
    </source>
</evidence>